<keyword evidence="3 4" id="KW-0833">Ubl conjugation pathway</keyword>
<evidence type="ECO:0000256" key="3">
    <source>
        <dbReference type="ARBA" id="ARBA00022786"/>
    </source>
</evidence>
<dbReference type="Proteomes" id="UP000631114">
    <property type="component" value="Unassembled WGS sequence"/>
</dbReference>
<comment type="function">
    <text evidence="4">Involved in ubiquitination and subsequent proteasomal degradation of target proteins. Together with CUL1, RBX1 and a F-box protein, it forms a SCF E3 ubiquitin ligase complex. The functional specificity of this complex depends on the type of F-box protein. In the SCF complex, it serves as an adapter that links the F-box protein to CUL1.</text>
</comment>
<organism evidence="7 8">
    <name type="scientific">Coptis chinensis</name>
    <dbReference type="NCBI Taxonomy" id="261450"/>
    <lineage>
        <taxon>Eukaryota</taxon>
        <taxon>Viridiplantae</taxon>
        <taxon>Streptophyta</taxon>
        <taxon>Embryophyta</taxon>
        <taxon>Tracheophyta</taxon>
        <taxon>Spermatophyta</taxon>
        <taxon>Magnoliopsida</taxon>
        <taxon>Ranunculales</taxon>
        <taxon>Ranunculaceae</taxon>
        <taxon>Coptidoideae</taxon>
        <taxon>Coptis</taxon>
    </lineage>
</organism>
<dbReference type="Pfam" id="PF01466">
    <property type="entry name" value="Skp1"/>
    <property type="match status" value="1"/>
</dbReference>
<dbReference type="SUPFAM" id="SSF54695">
    <property type="entry name" value="POZ domain"/>
    <property type="match status" value="1"/>
</dbReference>
<evidence type="ECO:0000313" key="8">
    <source>
        <dbReference type="Proteomes" id="UP000631114"/>
    </source>
</evidence>
<keyword evidence="8" id="KW-1185">Reference proteome</keyword>
<accession>A0A835IRK1</accession>
<evidence type="ECO:0000256" key="2">
    <source>
        <dbReference type="ARBA" id="ARBA00009993"/>
    </source>
</evidence>
<dbReference type="Gene3D" id="3.30.710.10">
    <property type="entry name" value="Potassium Channel Kv1.1, Chain A"/>
    <property type="match status" value="1"/>
</dbReference>
<evidence type="ECO:0000256" key="4">
    <source>
        <dbReference type="PIRNR" id="PIRNR028729"/>
    </source>
</evidence>
<proteinExistence type="inferred from homology"/>
<protein>
    <recommendedName>
        <fullName evidence="4">SKP1-like protein</fullName>
    </recommendedName>
</protein>
<dbReference type="GO" id="GO:0009867">
    <property type="term" value="P:jasmonic acid mediated signaling pathway"/>
    <property type="evidence" value="ECO:0007669"/>
    <property type="project" value="UniProtKB-ARBA"/>
</dbReference>
<evidence type="ECO:0000256" key="1">
    <source>
        <dbReference type="ARBA" id="ARBA00004906"/>
    </source>
</evidence>
<dbReference type="UniPathway" id="UPA00143"/>
<dbReference type="EMBL" id="JADFTS010000002">
    <property type="protein sequence ID" value="KAF9622801.1"/>
    <property type="molecule type" value="Genomic_DNA"/>
</dbReference>
<dbReference type="Pfam" id="PF03931">
    <property type="entry name" value="Skp1_POZ"/>
    <property type="match status" value="1"/>
</dbReference>
<dbReference type="GO" id="GO:0006511">
    <property type="term" value="P:ubiquitin-dependent protein catabolic process"/>
    <property type="evidence" value="ECO:0007669"/>
    <property type="project" value="InterPro"/>
</dbReference>
<name>A0A835IRK1_9MAGN</name>
<dbReference type="SUPFAM" id="SSF81382">
    <property type="entry name" value="Skp1 dimerisation domain-like"/>
    <property type="match status" value="1"/>
</dbReference>
<dbReference type="AlphaFoldDB" id="A0A835IRK1"/>
<comment type="subunit">
    <text evidence="4">Part of a SCF (SKP1-cullin-F-box) protein ligase complex.</text>
</comment>
<comment type="similarity">
    <text evidence="2 4">Belongs to the SKP1 family.</text>
</comment>
<dbReference type="InterPro" id="IPR011333">
    <property type="entry name" value="SKP1/BTB/POZ_sf"/>
</dbReference>
<evidence type="ECO:0000259" key="5">
    <source>
        <dbReference type="Pfam" id="PF01466"/>
    </source>
</evidence>
<comment type="caution">
    <text evidence="7">The sequence shown here is derived from an EMBL/GenBank/DDBJ whole genome shotgun (WGS) entry which is preliminary data.</text>
</comment>
<feature type="domain" description="SKP1 component dimerisation" evidence="5">
    <location>
        <begin position="152"/>
        <end position="199"/>
    </location>
</feature>
<evidence type="ECO:0000313" key="7">
    <source>
        <dbReference type="EMBL" id="KAF9622801.1"/>
    </source>
</evidence>
<evidence type="ECO:0000259" key="6">
    <source>
        <dbReference type="Pfam" id="PF03931"/>
    </source>
</evidence>
<dbReference type="SMART" id="SM00512">
    <property type="entry name" value="Skp1"/>
    <property type="match status" value="1"/>
</dbReference>
<dbReference type="OrthoDB" id="7827685at2759"/>
<dbReference type="GO" id="GO:0016567">
    <property type="term" value="P:protein ubiquitination"/>
    <property type="evidence" value="ECO:0007669"/>
    <property type="project" value="UniProtKB-UniRule"/>
</dbReference>
<gene>
    <name evidence="7" type="ORF">IFM89_034036</name>
</gene>
<comment type="pathway">
    <text evidence="1 4">Protein modification; protein ubiquitination.</text>
</comment>
<dbReference type="PIRSF" id="PIRSF028729">
    <property type="entry name" value="E3_ubiquit_lig_SCF_Skp"/>
    <property type="match status" value="1"/>
</dbReference>
<dbReference type="FunFam" id="3.30.710.10:FF:000026">
    <property type="entry name" value="E3 ubiquitin ligase complex SCF subunit"/>
    <property type="match status" value="1"/>
</dbReference>
<feature type="domain" description="SKP1 component POZ" evidence="6">
    <location>
        <begin position="38"/>
        <end position="99"/>
    </location>
</feature>
<dbReference type="InterPro" id="IPR001232">
    <property type="entry name" value="SKP1-like"/>
</dbReference>
<reference evidence="7 8" key="1">
    <citation type="submission" date="2020-10" db="EMBL/GenBank/DDBJ databases">
        <title>The Coptis chinensis genome and diversification of protoberbering-type alkaloids.</title>
        <authorList>
            <person name="Wang B."/>
            <person name="Shu S."/>
            <person name="Song C."/>
            <person name="Liu Y."/>
        </authorList>
    </citation>
    <scope>NUCLEOTIDE SEQUENCE [LARGE SCALE GENOMIC DNA]</scope>
    <source>
        <strain evidence="7">HL-2020</strain>
        <tissue evidence="7">Leaf</tissue>
    </source>
</reference>
<dbReference type="InterPro" id="IPR016072">
    <property type="entry name" value="Skp1_comp_dimer"/>
</dbReference>
<dbReference type="InterPro" id="IPR036296">
    <property type="entry name" value="SKP1-like_dim_sf"/>
</dbReference>
<sequence length="201" mass="23036">MSGSTSKNADQDKPIATDDSESVKKLIYSFKPSIEINKVVTLISSDGESFEVEEDVALESQTIKHWLEDKCENYDGKFVIHNVDSKHLEILINYSEKHVLLRKPVGSSTGDDDDDDEEEEEKIKEWEKEFIYGFDLNDLPGLILAANYLNIQSLIDVATQRVADTIKGKTVDEIRETFNIENDFTPEEYEEVLKEHPWAFE</sequence>
<dbReference type="InterPro" id="IPR016897">
    <property type="entry name" value="SKP1"/>
</dbReference>
<dbReference type="InterPro" id="IPR016073">
    <property type="entry name" value="Skp1_comp_POZ"/>
</dbReference>
<dbReference type="PANTHER" id="PTHR11165">
    <property type="entry name" value="SKP1"/>
    <property type="match status" value="1"/>
</dbReference>